<evidence type="ECO:0000313" key="3">
    <source>
        <dbReference type="Proteomes" id="UP000298264"/>
    </source>
</evidence>
<dbReference type="AlphaFoldDB" id="A0A4R9LSH2"/>
<reference evidence="2" key="1">
    <citation type="journal article" date="2019" name="PLoS Negl. Trop. Dis.">
        <title>Revisiting the worldwide diversity of Leptospira species in the environment.</title>
        <authorList>
            <person name="Vincent A.T."/>
            <person name="Schiettekatte O."/>
            <person name="Bourhy P."/>
            <person name="Veyrier F.J."/>
            <person name="Picardeau M."/>
        </authorList>
    </citation>
    <scope>NUCLEOTIDE SEQUENCE [LARGE SCALE GENOMIC DNA]</scope>
    <source>
        <strain evidence="2">201400974</strain>
    </source>
</reference>
<gene>
    <name evidence="2" type="ORF">EHS11_08200</name>
</gene>
<dbReference type="Proteomes" id="UP000298264">
    <property type="component" value="Unassembled WGS sequence"/>
</dbReference>
<keyword evidence="1" id="KW-0732">Signal</keyword>
<protein>
    <recommendedName>
        <fullName evidence="4">Porin</fullName>
    </recommendedName>
</protein>
<feature type="chain" id="PRO_5020530593" description="Porin" evidence="1">
    <location>
        <begin position="19"/>
        <end position="466"/>
    </location>
</feature>
<dbReference type="OrthoDB" id="335142at2"/>
<comment type="caution">
    <text evidence="2">The sequence shown here is derived from an EMBL/GenBank/DDBJ whole genome shotgun (WGS) entry which is preliminary data.</text>
</comment>
<evidence type="ECO:0000313" key="2">
    <source>
        <dbReference type="EMBL" id="TGN11128.1"/>
    </source>
</evidence>
<feature type="signal peptide" evidence="1">
    <location>
        <begin position="1"/>
        <end position="18"/>
    </location>
</feature>
<sequence length="466" mass="52560">MLRKFFLSALFSVSSLFAEELVTTKKEEPDAYFGLKLGAIVTPTFGYRVRDAASGVSDTTQSEKTGFSMPWTLVSISKEWDDKGIKVEFWGEVIRSSVLSNDTNATTGGNKSNPQMFAIRRANVQKKWELGNTKHTLVFGMQELPHMHSIWGGYYDWRYMERSPLESLGFSPDPVDLGLSYIAQWKSLTAHLAVVNGEGYRSIQNATGSGYDSILRLSWEQKFLDDFKAGLHFLGRRANAFGYAGNECFEGKSKCIPNDNDPNTALRGDVRLSQEDSYAVESNFIWREYVNMGLGGMAKKKFGGQYSNAMIPTEFPKYVQEKYGRGSYVWFGLGNGMFRIVFRGEVATGGAAQGLRATETNSQEPWVRVSNTGNLQSPAYSDKSYYISKQVYLEYFWSESARLGIGYQELRSYDTLGSPNKWYIDNLSNERTASEYTEQFSKPSLAQISEYGRLDRNILVKASLQF</sequence>
<organism evidence="2 3">
    <name type="scientific">Leptospira ilyithenensis</name>
    <dbReference type="NCBI Taxonomy" id="2484901"/>
    <lineage>
        <taxon>Bacteria</taxon>
        <taxon>Pseudomonadati</taxon>
        <taxon>Spirochaetota</taxon>
        <taxon>Spirochaetia</taxon>
        <taxon>Leptospirales</taxon>
        <taxon>Leptospiraceae</taxon>
        <taxon>Leptospira</taxon>
    </lineage>
</organism>
<keyword evidence="3" id="KW-1185">Reference proteome</keyword>
<dbReference type="RefSeq" id="WP_135763882.1">
    <property type="nucleotide sequence ID" value="NZ_RQHV01000042.1"/>
</dbReference>
<proteinExistence type="predicted"/>
<evidence type="ECO:0000256" key="1">
    <source>
        <dbReference type="SAM" id="SignalP"/>
    </source>
</evidence>
<accession>A0A4R9LSH2</accession>
<name>A0A4R9LSH2_9LEPT</name>
<evidence type="ECO:0008006" key="4">
    <source>
        <dbReference type="Google" id="ProtNLM"/>
    </source>
</evidence>
<dbReference type="EMBL" id="RQHV01000042">
    <property type="protein sequence ID" value="TGN11128.1"/>
    <property type="molecule type" value="Genomic_DNA"/>
</dbReference>